<sequence length="1480" mass="165183">MKPPAALALLTIAGWCLSGIVCQSGRYLGREVGALSQLQHGVRGRLYAVDSRTLFLKDFHYDGEGPTAYFYVGTSKSPGPSGAIRLRDDRGSTAPLKRYRGESITLSLPDGKTLKDVRWFSVWCDEYAVNFGDVLIPRELEYPKPARVGALRGVHGVSSDPVVVVDAQTLLIPHFSYDGEAPDAKFWVGRGDKPSPQGIRIPDENGKESPLRRYDKKTIVLTLPGELTVFDIGHFAVWCEAFTVNFGHIVLPQAQLANVPPSLKMLGVSPQSKLNCEVLNEELAFEVRWAIAGDSIVLQLVSKLAVRDYMAFGLSGKVNESIMVGGDPAVVTVDNTTLQGFATDYYLDAKSQCAGVRGSCPDVRLVDNTDSITLLNAAYVNGYSIVTYQRSLKAADELDKPIFTNISQAIIWAVGPLNSWNEASFHHHYNKEDVFIEFGRPPVWNCPMPESEEDQQPMEPPRREVHRQPQPQPNTHVIKPNPVPTPKPVPRVVPWEIPAIQCYEPPDGVFYAQMGPTGGKQGYSAITGHVGWGISWYINGLLIPEINVVRGKKYTFVVEGGTDPEAPAKYHPFYITNDPVGGYQHKSAEERKGIEIYAGLRKTRSGELNPIGVGRLCNWTPDTSGPEADEYPSFGAYQRSLTLVCEEGNPGVVTWIPDKKTPDTVYYQCFTHRHLGWKINVVDECDATEAEESRVVEHFVKPDDLESMESIQVHSRTNTGAKFLDDRRKFEKIINMKTNYDNFSSYKDGELTGEVYRTEDRNQLYQQGQEIELPISNVQIQEVIETVENIENKIRDDFRRNASKLHEGKPAQYQVHEDVRDFISETPITEDDEYFVDTSKRPENYLLPPNQKPLTLQSVLRPGQNKPAVPKRPFRRPGPPEIKLRRPLPQHMFQKTNTGYPLSMPNAHGQYGMKKPPQQKFSNNRPQTNRPQGAPPGIPPSSVTGIPLPTIPPMKSMPHNQNLLYQKPSFTQVKKQGTKNNPPPPSKGPVTVVLANSVKGPLPIQTQNLNLGNTDIIANHVVKSQILLPGAGDAIAQQSVPQAFLKPGSGQIILGKPIDIPLPLDQQILHTKHQVFRKPQTPPPIFYQSSTGYNFDESIPTDMKSSDFIGETVDESAPTYTPAINTGFKPDSIVVESGFKPIIREPLMAAEDRIAEYETNSNRREDTDVEEDYEESPQPISSSKPNLPSEKLTETFEPMFIPSPPDHILPTNDRTKEIFPSNHAKEDRPHPVYVKTESELNALFSKKNMDRDVPSDMVMASDRISPHYLPPDPKLSKEQSQKLTNEQTFTTYDGKTVSAATLTGVPNLMKSSNKFSSKLPANPELLLKMPQFGPFKGEIPPPVAAHIGKEAQKASKDSIPLPDTRTTRLKLVSVHKSDEPELDDLKADGSEKHEVIVKPDKEAEEYEEEYEEYDAKEKKSRRKRESKTTVFQRGEVEEQTPSNRDMSTKNQIDFDSIGGSASKTTLCWTTVVLLLCVKLF</sequence>
<organism evidence="1 2">
    <name type="scientific">Dendrolimus kikuchii</name>
    <dbReference type="NCBI Taxonomy" id="765133"/>
    <lineage>
        <taxon>Eukaryota</taxon>
        <taxon>Metazoa</taxon>
        <taxon>Ecdysozoa</taxon>
        <taxon>Arthropoda</taxon>
        <taxon>Hexapoda</taxon>
        <taxon>Insecta</taxon>
        <taxon>Pterygota</taxon>
        <taxon>Neoptera</taxon>
        <taxon>Endopterygota</taxon>
        <taxon>Lepidoptera</taxon>
        <taxon>Glossata</taxon>
        <taxon>Ditrysia</taxon>
        <taxon>Bombycoidea</taxon>
        <taxon>Lasiocampidae</taxon>
        <taxon>Dendrolimus</taxon>
    </lineage>
</organism>
<name>A0ACC1CGT7_9NEOP</name>
<evidence type="ECO:0000313" key="2">
    <source>
        <dbReference type="Proteomes" id="UP000824533"/>
    </source>
</evidence>
<accession>A0ACC1CGT7</accession>
<reference evidence="1 2" key="1">
    <citation type="journal article" date="2021" name="Front. Genet.">
        <title>Chromosome-Level Genome Assembly Reveals Significant Gene Expansion in the Toll and IMD Signaling Pathways of Dendrolimus kikuchii.</title>
        <authorList>
            <person name="Zhou J."/>
            <person name="Wu P."/>
            <person name="Xiong Z."/>
            <person name="Liu N."/>
            <person name="Zhao N."/>
            <person name="Ji M."/>
            <person name="Qiu Y."/>
            <person name="Yang B."/>
        </authorList>
    </citation>
    <scope>NUCLEOTIDE SEQUENCE [LARGE SCALE GENOMIC DNA]</scope>
    <source>
        <strain evidence="1">Ann1</strain>
    </source>
</reference>
<keyword evidence="2" id="KW-1185">Reference proteome</keyword>
<gene>
    <name evidence="1" type="ORF">K1T71_013436</name>
</gene>
<dbReference type="Proteomes" id="UP000824533">
    <property type="component" value="Linkage Group LG26"/>
</dbReference>
<dbReference type="EMBL" id="CM034412">
    <property type="protein sequence ID" value="KAJ0170664.1"/>
    <property type="molecule type" value="Genomic_DNA"/>
</dbReference>
<protein>
    <submittedName>
        <fullName evidence="1">Uncharacterized protein</fullName>
    </submittedName>
</protein>
<evidence type="ECO:0000313" key="1">
    <source>
        <dbReference type="EMBL" id="KAJ0170664.1"/>
    </source>
</evidence>
<proteinExistence type="predicted"/>
<comment type="caution">
    <text evidence="1">The sequence shown here is derived from an EMBL/GenBank/DDBJ whole genome shotgun (WGS) entry which is preliminary data.</text>
</comment>